<evidence type="ECO:0008006" key="5">
    <source>
        <dbReference type="Google" id="ProtNLM"/>
    </source>
</evidence>
<keyword evidence="2" id="KW-1133">Transmembrane helix</keyword>
<evidence type="ECO:0000313" key="4">
    <source>
        <dbReference type="Proteomes" id="UP001154265"/>
    </source>
</evidence>
<reference evidence="3" key="2">
    <citation type="submission" date="2022-01" db="EMBL/GenBank/DDBJ databases">
        <authorList>
            <person name="Zivanovic Y."/>
            <person name="Moreira D."/>
            <person name="Lopez-Garcia P."/>
        </authorList>
    </citation>
    <scope>NUCLEOTIDE SEQUENCE</scope>
    <source>
        <strain evidence="3">G9</strain>
    </source>
</reference>
<evidence type="ECO:0000256" key="2">
    <source>
        <dbReference type="SAM" id="Phobius"/>
    </source>
</evidence>
<dbReference type="RefSeq" id="WP_277867313.1">
    <property type="nucleotide sequence ID" value="NZ_JAKKUT010000002.1"/>
</dbReference>
<evidence type="ECO:0000313" key="3">
    <source>
        <dbReference type="EMBL" id="MDG2991445.1"/>
    </source>
</evidence>
<feature type="transmembrane region" description="Helical" evidence="2">
    <location>
        <begin position="12"/>
        <end position="33"/>
    </location>
</feature>
<evidence type="ECO:0000256" key="1">
    <source>
        <dbReference type="SAM" id="MobiDB-lite"/>
    </source>
</evidence>
<protein>
    <recommendedName>
        <fullName evidence="5">DUF4352 domain-containing protein</fullName>
    </recommendedName>
</protein>
<reference evidence="3" key="1">
    <citation type="journal article" date="2022" name="Genome Biol. Evol.">
        <title>A New Gene Family Diagnostic for Intracellular Biomineralization of Amorphous Ca Carbonates by Cyanobacteria.</title>
        <authorList>
            <person name="Benzerara K."/>
            <person name="Duprat E."/>
            <person name="Bitard-Feildel T."/>
            <person name="Caumes G."/>
            <person name="Cassier-Chauvat C."/>
            <person name="Chauvat F."/>
            <person name="Dezi M."/>
            <person name="Diop S.I."/>
            <person name="Gaschignard G."/>
            <person name="Gorgen S."/>
            <person name="Gugger M."/>
            <person name="Lopez-Garcia P."/>
            <person name="Millet M."/>
            <person name="Skouri-Panet F."/>
            <person name="Moreira D."/>
            <person name="Callebaut I."/>
        </authorList>
    </citation>
    <scope>NUCLEOTIDE SEQUENCE</scope>
    <source>
        <strain evidence="3">G9</strain>
    </source>
</reference>
<comment type="caution">
    <text evidence="3">The sequence shown here is derived from an EMBL/GenBank/DDBJ whole genome shotgun (WGS) entry which is preliminary data.</text>
</comment>
<dbReference type="EMBL" id="JAKKUT010000002">
    <property type="protein sequence ID" value="MDG2991445.1"/>
    <property type="molecule type" value="Genomic_DNA"/>
</dbReference>
<gene>
    <name evidence="3" type="ORF">L3556_10965</name>
</gene>
<sequence length="226" mass="24103">MKLTINPGVRTSLTLITIMLAIGGVTGLVGFIFGREALRGVSQPIVNPILSTSMGEGNRGRQSFLKEEDIIAQAKKLTGGDEINSPPKQEAPSPSPKPEAKNENEPEEALTLGEFPIVGEDQGIRFEVSSARTQGDELVLQVSLKNDSSQGVQFLYTFLEVTNDKGESLSALTNGLPTELPAGSDVATGTINISQALLRNAKAINLKLSNYPNQDVELHVPAIPVE</sequence>
<accession>A0ABT6F0U7</accession>
<keyword evidence="2" id="KW-0812">Transmembrane</keyword>
<keyword evidence="2" id="KW-0472">Membrane</keyword>
<keyword evidence="4" id="KW-1185">Reference proteome</keyword>
<feature type="region of interest" description="Disordered" evidence="1">
    <location>
        <begin position="76"/>
        <end position="107"/>
    </location>
</feature>
<name>A0ABT6F0U7_9SYNE</name>
<dbReference type="Proteomes" id="UP001154265">
    <property type="component" value="Unassembled WGS sequence"/>
</dbReference>
<proteinExistence type="predicted"/>
<organism evidence="3 4">
    <name type="scientific">Candidatus Synechococcus calcipolaris G9</name>
    <dbReference type="NCBI Taxonomy" id="1497997"/>
    <lineage>
        <taxon>Bacteria</taxon>
        <taxon>Bacillati</taxon>
        <taxon>Cyanobacteriota</taxon>
        <taxon>Cyanophyceae</taxon>
        <taxon>Synechococcales</taxon>
        <taxon>Synechococcaceae</taxon>
        <taxon>Synechococcus</taxon>
    </lineage>
</organism>